<dbReference type="Pfam" id="PF01535">
    <property type="entry name" value="PPR"/>
    <property type="match status" value="2"/>
</dbReference>
<dbReference type="NCBIfam" id="TIGR00756">
    <property type="entry name" value="PPR"/>
    <property type="match status" value="3"/>
</dbReference>
<evidence type="ECO:0008006" key="5">
    <source>
        <dbReference type="Google" id="ProtNLM"/>
    </source>
</evidence>
<dbReference type="InterPro" id="IPR051240">
    <property type="entry name" value="Mito_RNA-Proc/Resp"/>
</dbReference>
<feature type="repeat" description="PPR" evidence="2">
    <location>
        <begin position="200"/>
        <end position="234"/>
    </location>
</feature>
<keyword evidence="4" id="KW-1185">Reference proteome</keyword>
<proteinExistence type="predicted"/>
<dbReference type="EMBL" id="JBBNAG010000012">
    <property type="protein sequence ID" value="KAK9088360.1"/>
    <property type="molecule type" value="Genomic_DNA"/>
</dbReference>
<dbReference type="Proteomes" id="UP001419268">
    <property type="component" value="Unassembled WGS sequence"/>
</dbReference>
<gene>
    <name evidence="3" type="ORF">Scep_027442</name>
</gene>
<comment type="caution">
    <text evidence="3">The sequence shown here is derived from an EMBL/GenBank/DDBJ whole genome shotgun (WGS) entry which is preliminary data.</text>
</comment>
<evidence type="ECO:0000313" key="3">
    <source>
        <dbReference type="EMBL" id="KAK9088360.1"/>
    </source>
</evidence>
<sequence length="261" mass="29484">MKLYSANSPLSPAILRSRARFLTSCSVSTSQSQEDLSVSPIPEPYLKLDEFGSTVNDPRSALNYFKWAEKQRGFVRGVDALCILLHILTKSRRIQAAHFLLNRHVSGNSSPSASVLIDRLLDTSQKCSSDSRVFNYVVHSFIEAGRIEDAAECFDRLIESGNIPGIRTRNALLTALVKANMMQKARVLFEEMVVRGFDCDCFTLDMIMHACFKEEKPEDAVKYFREMRSNGMEMDATAYNTVIRAVCKKPDSRAACEFWKK</sequence>
<dbReference type="PANTHER" id="PTHR47933:SF11">
    <property type="entry name" value="PENTATRICOPEPTIDE REPEAT-CONTAINING PROTEIN 2"/>
    <property type="match status" value="1"/>
</dbReference>
<dbReference type="AlphaFoldDB" id="A0AAP0E7Y3"/>
<dbReference type="PROSITE" id="PS51375">
    <property type="entry name" value="PPR"/>
    <property type="match status" value="3"/>
</dbReference>
<evidence type="ECO:0000256" key="1">
    <source>
        <dbReference type="ARBA" id="ARBA00022737"/>
    </source>
</evidence>
<name>A0AAP0E7Y3_9MAGN</name>
<evidence type="ECO:0000256" key="2">
    <source>
        <dbReference type="PROSITE-ProRule" id="PRU00708"/>
    </source>
</evidence>
<dbReference type="InterPro" id="IPR002885">
    <property type="entry name" value="PPR_rpt"/>
</dbReference>
<feature type="repeat" description="PPR" evidence="2">
    <location>
        <begin position="130"/>
        <end position="164"/>
    </location>
</feature>
<organism evidence="3 4">
    <name type="scientific">Stephania cephalantha</name>
    <dbReference type="NCBI Taxonomy" id="152367"/>
    <lineage>
        <taxon>Eukaryota</taxon>
        <taxon>Viridiplantae</taxon>
        <taxon>Streptophyta</taxon>
        <taxon>Embryophyta</taxon>
        <taxon>Tracheophyta</taxon>
        <taxon>Spermatophyta</taxon>
        <taxon>Magnoliopsida</taxon>
        <taxon>Ranunculales</taxon>
        <taxon>Menispermaceae</taxon>
        <taxon>Menispermoideae</taxon>
        <taxon>Cissampelideae</taxon>
        <taxon>Stephania</taxon>
    </lineage>
</organism>
<protein>
    <recommendedName>
        <fullName evidence="5">Pentatricopeptide repeat-containing protein</fullName>
    </recommendedName>
</protein>
<dbReference type="PANTHER" id="PTHR47933">
    <property type="entry name" value="PENTATRICOPEPTIDE REPEAT-CONTAINING PROTEIN 1, MITOCHONDRIAL"/>
    <property type="match status" value="1"/>
</dbReference>
<feature type="repeat" description="PPR" evidence="2">
    <location>
        <begin position="165"/>
        <end position="199"/>
    </location>
</feature>
<reference evidence="3 4" key="1">
    <citation type="submission" date="2024-01" db="EMBL/GenBank/DDBJ databases">
        <title>Genome assemblies of Stephania.</title>
        <authorList>
            <person name="Yang L."/>
        </authorList>
    </citation>
    <scope>NUCLEOTIDE SEQUENCE [LARGE SCALE GENOMIC DNA]</scope>
    <source>
        <strain evidence="3">JXDWG</strain>
        <tissue evidence="3">Leaf</tissue>
    </source>
</reference>
<evidence type="ECO:0000313" key="4">
    <source>
        <dbReference type="Proteomes" id="UP001419268"/>
    </source>
</evidence>
<dbReference type="Gene3D" id="1.25.40.10">
    <property type="entry name" value="Tetratricopeptide repeat domain"/>
    <property type="match status" value="2"/>
</dbReference>
<keyword evidence="1" id="KW-0677">Repeat</keyword>
<dbReference type="InterPro" id="IPR011990">
    <property type="entry name" value="TPR-like_helical_dom_sf"/>
</dbReference>
<accession>A0AAP0E7Y3</accession>
<dbReference type="Pfam" id="PF13041">
    <property type="entry name" value="PPR_2"/>
    <property type="match status" value="1"/>
</dbReference>
<dbReference type="GO" id="GO:0003729">
    <property type="term" value="F:mRNA binding"/>
    <property type="evidence" value="ECO:0007669"/>
    <property type="project" value="TreeGrafter"/>
</dbReference>
<dbReference type="SUPFAM" id="SSF48452">
    <property type="entry name" value="TPR-like"/>
    <property type="match status" value="1"/>
</dbReference>